<feature type="compositionally biased region" description="Gly residues" evidence="1">
    <location>
        <begin position="112"/>
        <end position="127"/>
    </location>
</feature>
<evidence type="ECO:0008006" key="4">
    <source>
        <dbReference type="Google" id="ProtNLM"/>
    </source>
</evidence>
<proteinExistence type="predicted"/>
<gene>
    <name evidence="2" type="ORF">BCF44_115104</name>
</gene>
<evidence type="ECO:0000256" key="1">
    <source>
        <dbReference type="SAM" id="MobiDB-lite"/>
    </source>
</evidence>
<dbReference type="AlphaFoldDB" id="A0A3E0H2J7"/>
<sequence>MSDSDFSVNADAMGPAVEGLKSLGDRLGQITQHLESRLDGLGKPWGDDKNGHNFFQQYGKSRDQVLTGMASMTDATHGVATGINTMIKGYNNINDNAKERARNLGTYDGSGDYSGGGGGNYGDGSGSGERQLYRAADGAPLMRAERRLAPMEARRRVDALAPTEGVPATDENGEPLQPLQRGTLREGTLRRLDDVPAEPLMRAERREGELLPAEPLRPMEALRPREYGTEPLQPMEALRPAERGIPASYMPAEPAYTGEEPLLPMEGTRQGVPMGRLLPEEPAIPAEHVRMTPMHDVMPLEPTRAYDRIPAEPLQPAHMYDRVQAEPLQPAHMYDRVQAEPLQPAHMYDRVQAEPLQPTHEYARAQEVTPLQPTQAFERVREGIPVEPLQPTHVYARTEEALPLQPTIAAEPARFEAVRESVPAEPVHYESVHEGTPVEQPREFVRSEAPLEPRLYEREQAIPAEPQGFAELEPERYTPLLPETPAEPAQ</sequence>
<comment type="caution">
    <text evidence="2">The sequence shown here is derived from an EMBL/GenBank/DDBJ whole genome shotgun (WGS) entry which is preliminary data.</text>
</comment>
<dbReference type="OrthoDB" id="4562539at2"/>
<feature type="compositionally biased region" description="Basic and acidic residues" evidence="1">
    <location>
        <begin position="440"/>
        <end position="460"/>
    </location>
</feature>
<keyword evidence="3" id="KW-1185">Reference proteome</keyword>
<dbReference type="EMBL" id="QUNO01000015">
    <property type="protein sequence ID" value="REH37100.1"/>
    <property type="molecule type" value="Genomic_DNA"/>
</dbReference>
<reference evidence="2 3" key="1">
    <citation type="submission" date="2018-08" db="EMBL/GenBank/DDBJ databases">
        <title>Genomic Encyclopedia of Archaeal and Bacterial Type Strains, Phase II (KMG-II): from individual species to whole genera.</title>
        <authorList>
            <person name="Goeker M."/>
        </authorList>
    </citation>
    <scope>NUCLEOTIDE SEQUENCE [LARGE SCALE GENOMIC DNA]</scope>
    <source>
        <strain evidence="2 3">DSM 45791</strain>
    </source>
</reference>
<dbReference type="Proteomes" id="UP000256269">
    <property type="component" value="Unassembled WGS sequence"/>
</dbReference>
<protein>
    <recommendedName>
        <fullName evidence="4">WXG100 family type VII secretion target</fullName>
    </recommendedName>
</protein>
<name>A0A3E0H2J7_9PSEU</name>
<dbReference type="Gene3D" id="1.10.287.1060">
    <property type="entry name" value="ESAT-6-like"/>
    <property type="match status" value="1"/>
</dbReference>
<feature type="region of interest" description="Disordered" evidence="1">
    <location>
        <begin position="426"/>
        <end position="490"/>
    </location>
</feature>
<dbReference type="RefSeq" id="WP_116179255.1">
    <property type="nucleotide sequence ID" value="NZ_CP144375.1"/>
</dbReference>
<evidence type="ECO:0000313" key="2">
    <source>
        <dbReference type="EMBL" id="REH37100.1"/>
    </source>
</evidence>
<accession>A0A3E0H2J7</accession>
<organism evidence="2 3">
    <name type="scientific">Kutzneria buriramensis</name>
    <dbReference type="NCBI Taxonomy" id="1045776"/>
    <lineage>
        <taxon>Bacteria</taxon>
        <taxon>Bacillati</taxon>
        <taxon>Actinomycetota</taxon>
        <taxon>Actinomycetes</taxon>
        <taxon>Pseudonocardiales</taxon>
        <taxon>Pseudonocardiaceae</taxon>
        <taxon>Kutzneria</taxon>
    </lineage>
</organism>
<evidence type="ECO:0000313" key="3">
    <source>
        <dbReference type="Proteomes" id="UP000256269"/>
    </source>
</evidence>
<feature type="region of interest" description="Disordered" evidence="1">
    <location>
        <begin position="108"/>
        <end position="131"/>
    </location>
</feature>